<dbReference type="InterPro" id="IPR001647">
    <property type="entry name" value="HTH_TetR"/>
</dbReference>
<feature type="DNA-binding region" description="H-T-H motif" evidence="4">
    <location>
        <begin position="33"/>
        <end position="52"/>
    </location>
</feature>
<dbReference type="InterPro" id="IPR009057">
    <property type="entry name" value="Homeodomain-like_sf"/>
</dbReference>
<evidence type="ECO:0000313" key="6">
    <source>
        <dbReference type="EMBL" id="QPC42798.1"/>
    </source>
</evidence>
<dbReference type="RefSeq" id="WP_213164033.1">
    <property type="nucleotide sequence ID" value="NZ_CP058214.1"/>
</dbReference>
<dbReference type="EMBL" id="CP058214">
    <property type="protein sequence ID" value="QPC42798.1"/>
    <property type="molecule type" value="Genomic_DNA"/>
</dbReference>
<evidence type="ECO:0000256" key="3">
    <source>
        <dbReference type="ARBA" id="ARBA00023163"/>
    </source>
</evidence>
<organism evidence="6 7">
    <name type="scientific">Kaustia mangrovi</name>
    <dbReference type="NCBI Taxonomy" id="2593653"/>
    <lineage>
        <taxon>Bacteria</taxon>
        <taxon>Pseudomonadati</taxon>
        <taxon>Pseudomonadota</taxon>
        <taxon>Alphaproteobacteria</taxon>
        <taxon>Hyphomicrobiales</taxon>
        <taxon>Parvibaculaceae</taxon>
        <taxon>Kaustia</taxon>
    </lineage>
</organism>
<dbReference type="PANTHER" id="PTHR30055">
    <property type="entry name" value="HTH-TYPE TRANSCRIPTIONAL REGULATOR RUTR"/>
    <property type="match status" value="1"/>
</dbReference>
<feature type="domain" description="HTH tetR-type" evidence="5">
    <location>
        <begin position="10"/>
        <end position="70"/>
    </location>
</feature>
<proteinExistence type="predicted"/>
<evidence type="ECO:0000256" key="1">
    <source>
        <dbReference type="ARBA" id="ARBA00023015"/>
    </source>
</evidence>
<dbReference type="GO" id="GO:0000976">
    <property type="term" value="F:transcription cis-regulatory region binding"/>
    <property type="evidence" value="ECO:0007669"/>
    <property type="project" value="TreeGrafter"/>
</dbReference>
<evidence type="ECO:0000256" key="2">
    <source>
        <dbReference type="ARBA" id="ARBA00023125"/>
    </source>
</evidence>
<evidence type="ECO:0000313" key="7">
    <source>
        <dbReference type="Proteomes" id="UP000593594"/>
    </source>
</evidence>
<dbReference type="GO" id="GO:0003700">
    <property type="term" value="F:DNA-binding transcription factor activity"/>
    <property type="evidence" value="ECO:0007669"/>
    <property type="project" value="TreeGrafter"/>
</dbReference>
<dbReference type="Gene3D" id="1.10.357.10">
    <property type="entry name" value="Tetracycline Repressor, domain 2"/>
    <property type="match status" value="1"/>
</dbReference>
<dbReference type="InterPro" id="IPR050109">
    <property type="entry name" value="HTH-type_TetR-like_transc_reg"/>
</dbReference>
<dbReference type="Pfam" id="PF00440">
    <property type="entry name" value="TetR_N"/>
    <property type="match status" value="1"/>
</dbReference>
<protein>
    <submittedName>
        <fullName evidence="6">TetR/AcrR family transcriptional regulator</fullName>
    </submittedName>
</protein>
<evidence type="ECO:0000256" key="4">
    <source>
        <dbReference type="PROSITE-ProRule" id="PRU00335"/>
    </source>
</evidence>
<dbReference type="AlphaFoldDB" id="A0A7S8C3Q9"/>
<keyword evidence="3" id="KW-0804">Transcription</keyword>
<dbReference type="PROSITE" id="PS50977">
    <property type="entry name" value="HTH_TETR_2"/>
    <property type="match status" value="1"/>
</dbReference>
<name>A0A7S8C3Q9_9HYPH</name>
<sequence length="208" mass="23008">MAGLRERQKADRHRRILEAAAALFRRSGYRHVKMEAIATAAGVSIGTIYNYYRNKGDLLVAIVSMEVHDVLAAGEEIVARPPRDAGRAVHDLISIYLEHSLVYLSKEMWRHAMAISTQQPDTPSGETYTELDGRLADQVCALIARLKALGAVREETDERAVGELIFNNTNMMFIQFVKDEAMPVSALLDRIGRQNAPLIGLIGTPAHG</sequence>
<accession>A0A7S8C3Q9</accession>
<dbReference type="PRINTS" id="PR00455">
    <property type="entry name" value="HTHTETR"/>
</dbReference>
<keyword evidence="2 4" id="KW-0238">DNA-binding</keyword>
<dbReference type="SUPFAM" id="SSF46689">
    <property type="entry name" value="Homeodomain-like"/>
    <property type="match status" value="1"/>
</dbReference>
<keyword evidence="1" id="KW-0805">Transcription regulation</keyword>
<dbReference type="PANTHER" id="PTHR30055:SF234">
    <property type="entry name" value="HTH-TYPE TRANSCRIPTIONAL REGULATOR BETI"/>
    <property type="match status" value="1"/>
</dbReference>
<dbReference type="KEGG" id="kmn:HW532_08880"/>
<dbReference type="Proteomes" id="UP000593594">
    <property type="component" value="Chromosome"/>
</dbReference>
<evidence type="ECO:0000259" key="5">
    <source>
        <dbReference type="PROSITE" id="PS50977"/>
    </source>
</evidence>
<reference evidence="6 7" key="1">
    <citation type="submission" date="2020-06" db="EMBL/GenBank/DDBJ databases">
        <title>Genome sequence of 2 isolates from Red Sea Mangroves.</title>
        <authorList>
            <person name="Sefrji F."/>
            <person name="Michoud G."/>
            <person name="Merlino G."/>
            <person name="Daffonchio D."/>
        </authorList>
    </citation>
    <scope>NUCLEOTIDE SEQUENCE [LARGE SCALE GENOMIC DNA]</scope>
    <source>
        <strain evidence="6 7">R1DC25</strain>
    </source>
</reference>
<keyword evidence="7" id="KW-1185">Reference proteome</keyword>
<gene>
    <name evidence="6" type="ORF">HW532_08880</name>
</gene>